<keyword evidence="4" id="KW-0443">Lipid metabolism</keyword>
<reference evidence="6 7" key="1">
    <citation type="submission" date="2024-03" db="EMBL/GenBank/DDBJ databases">
        <authorList>
            <consortium name="ELIXIR-Norway"/>
            <consortium name="Elixir Norway"/>
        </authorList>
    </citation>
    <scope>NUCLEOTIDE SEQUENCE [LARGE SCALE GENOMIC DNA]</scope>
</reference>
<dbReference type="PANTHER" id="PTHR10272">
    <property type="entry name" value="PLATELET-ACTIVATING FACTOR ACETYLHYDROLASE"/>
    <property type="match status" value="1"/>
</dbReference>
<dbReference type="Gene3D" id="3.40.50.1820">
    <property type="entry name" value="alpha/beta hydrolase"/>
    <property type="match status" value="1"/>
</dbReference>
<dbReference type="EC" id="3.1.1.47" evidence="1"/>
<protein>
    <recommendedName>
        <fullName evidence="1">1-alkyl-2-acetylglycerophosphocholine esterase</fullName>
        <ecNumber evidence="1">3.1.1.47</ecNumber>
    </recommendedName>
</protein>
<accession>A0ABP1A5X8</accession>
<dbReference type="Pfam" id="PF03403">
    <property type="entry name" value="PAF-AH_p_II"/>
    <property type="match status" value="1"/>
</dbReference>
<name>A0ABP1A5X8_9BRYO</name>
<organism evidence="6 7">
    <name type="scientific">Sphagnum jensenii</name>
    <dbReference type="NCBI Taxonomy" id="128206"/>
    <lineage>
        <taxon>Eukaryota</taxon>
        <taxon>Viridiplantae</taxon>
        <taxon>Streptophyta</taxon>
        <taxon>Embryophyta</taxon>
        <taxon>Bryophyta</taxon>
        <taxon>Sphagnophytina</taxon>
        <taxon>Sphagnopsida</taxon>
        <taxon>Sphagnales</taxon>
        <taxon>Sphagnaceae</taxon>
        <taxon>Sphagnum</taxon>
    </lineage>
</organism>
<gene>
    <name evidence="6" type="ORF">CSSPJE1EN2_LOCUS885</name>
</gene>
<evidence type="ECO:0000256" key="5">
    <source>
        <dbReference type="SAM" id="MobiDB-lite"/>
    </source>
</evidence>
<keyword evidence="7" id="KW-1185">Reference proteome</keyword>
<dbReference type="SUPFAM" id="SSF53474">
    <property type="entry name" value="alpha/beta-Hydrolases"/>
    <property type="match status" value="1"/>
</dbReference>
<dbReference type="Proteomes" id="UP001497522">
    <property type="component" value="Chromosome 1"/>
</dbReference>
<dbReference type="PANTHER" id="PTHR10272:SF0">
    <property type="entry name" value="PLATELET-ACTIVATING FACTOR ACETYLHYDROLASE"/>
    <property type="match status" value="1"/>
</dbReference>
<feature type="region of interest" description="Disordered" evidence="5">
    <location>
        <begin position="47"/>
        <end position="67"/>
    </location>
</feature>
<evidence type="ECO:0000256" key="2">
    <source>
        <dbReference type="ARBA" id="ARBA00022801"/>
    </source>
</evidence>
<evidence type="ECO:0000256" key="1">
    <source>
        <dbReference type="ARBA" id="ARBA00013201"/>
    </source>
</evidence>
<proteinExistence type="predicted"/>
<keyword evidence="3" id="KW-0442">Lipid degradation</keyword>
<evidence type="ECO:0000256" key="3">
    <source>
        <dbReference type="ARBA" id="ARBA00022963"/>
    </source>
</evidence>
<keyword evidence="2" id="KW-0378">Hydrolase</keyword>
<evidence type="ECO:0000256" key="4">
    <source>
        <dbReference type="ARBA" id="ARBA00023098"/>
    </source>
</evidence>
<dbReference type="InterPro" id="IPR029058">
    <property type="entry name" value="AB_hydrolase_fold"/>
</dbReference>
<sequence length="476" mass="54149">MGFLDLPKPLGFFHVAFADFELRTYASDSDVKVGAAVTRRGAVSEVHDDDDDDVERKECDEEGEETGAGRIEISCRTPMVRLFYPTETKPKWSFSHAQTRRWLPELRYTYGFFSKGILPTSRLRRCFLWVLACLLHSWVWLQINASVGEPLIQREGDKERLPVVIFSHGMWACRTTYTLACCDMASHGYIVVVPEHLDGSAVAAQYTDTTGKKCWIQHAFADKPFDHTPMEDRTNQLRQRVREIQKVVDVIEMLDRGTLTQTSNAVVGQGSLNVTMLQGRLDMSYLAIRGHSFGGSTAIVVCGLDKRLKCCVAEDTWWQPIEQVHYERLAGKAPILFLNNEQFEWEELRRLRNVFLKARAEAESDGQPLVTQLITVKGTRHMDQCDFPVLYPRVFRAAKLSGEVNTRIVKDVNSRACLEFLHRNLLPPGTHFPHAVHVVKEDSEYLIVGVSQEDEKLHKKCELPHMNINISAIGSE</sequence>
<dbReference type="EMBL" id="OZ023702">
    <property type="protein sequence ID" value="CAK9857890.1"/>
    <property type="molecule type" value="Genomic_DNA"/>
</dbReference>
<evidence type="ECO:0000313" key="6">
    <source>
        <dbReference type="EMBL" id="CAK9857890.1"/>
    </source>
</evidence>
<evidence type="ECO:0000313" key="7">
    <source>
        <dbReference type="Proteomes" id="UP001497522"/>
    </source>
</evidence>